<keyword evidence="2" id="KW-1185">Reference proteome</keyword>
<dbReference type="RefSeq" id="WP_378774067.1">
    <property type="nucleotide sequence ID" value="NZ_JBHTMX010000007.1"/>
</dbReference>
<dbReference type="EMBL" id="JBHTMX010000007">
    <property type="protein sequence ID" value="MFD1330870.1"/>
    <property type="molecule type" value="Genomic_DNA"/>
</dbReference>
<proteinExistence type="predicted"/>
<name>A0ABW3Z3M1_9HYPH</name>
<gene>
    <name evidence="1" type="ORF">ACFQ4O_02535</name>
</gene>
<evidence type="ECO:0000313" key="1">
    <source>
        <dbReference type="EMBL" id="MFD1330870.1"/>
    </source>
</evidence>
<protein>
    <submittedName>
        <fullName evidence="1">Uncharacterized protein</fullName>
    </submittedName>
</protein>
<evidence type="ECO:0000313" key="2">
    <source>
        <dbReference type="Proteomes" id="UP001597171"/>
    </source>
</evidence>
<sequence>MPTTIAQTASSAPVETTGFAALVARLFTEVTAFFEESGRALHRAHRDYPFGL</sequence>
<reference evidence="2" key="1">
    <citation type="journal article" date="2019" name="Int. J. Syst. Evol. Microbiol.">
        <title>The Global Catalogue of Microorganisms (GCM) 10K type strain sequencing project: providing services to taxonomists for standard genome sequencing and annotation.</title>
        <authorList>
            <consortium name="The Broad Institute Genomics Platform"/>
            <consortium name="The Broad Institute Genome Sequencing Center for Infectious Disease"/>
            <person name="Wu L."/>
            <person name="Ma J."/>
        </authorList>
    </citation>
    <scope>NUCLEOTIDE SEQUENCE [LARGE SCALE GENOMIC DNA]</scope>
    <source>
        <strain evidence="2">CCUG 61696</strain>
    </source>
</reference>
<organism evidence="1 2">
    <name type="scientific">Methylopila musalis</name>
    <dbReference type="NCBI Taxonomy" id="1134781"/>
    <lineage>
        <taxon>Bacteria</taxon>
        <taxon>Pseudomonadati</taxon>
        <taxon>Pseudomonadota</taxon>
        <taxon>Alphaproteobacteria</taxon>
        <taxon>Hyphomicrobiales</taxon>
        <taxon>Methylopilaceae</taxon>
        <taxon>Methylopila</taxon>
    </lineage>
</organism>
<dbReference type="Proteomes" id="UP001597171">
    <property type="component" value="Unassembled WGS sequence"/>
</dbReference>
<accession>A0ABW3Z3M1</accession>
<comment type="caution">
    <text evidence="1">The sequence shown here is derived from an EMBL/GenBank/DDBJ whole genome shotgun (WGS) entry which is preliminary data.</text>
</comment>